<dbReference type="PROSITE" id="PS50109">
    <property type="entry name" value="HIS_KIN"/>
    <property type="match status" value="1"/>
</dbReference>
<keyword evidence="6" id="KW-0808">Transferase</keyword>
<keyword evidence="4" id="KW-1003">Cell membrane</keyword>
<dbReference type="CDD" id="cd06225">
    <property type="entry name" value="HAMP"/>
    <property type="match status" value="1"/>
</dbReference>
<dbReference type="PROSITE" id="PS50885">
    <property type="entry name" value="HAMP"/>
    <property type="match status" value="1"/>
</dbReference>
<dbReference type="InterPro" id="IPR003660">
    <property type="entry name" value="HAMP_dom"/>
</dbReference>
<accession>A0ABT5F520</accession>
<dbReference type="InterPro" id="IPR036097">
    <property type="entry name" value="HisK_dim/P_sf"/>
</dbReference>
<dbReference type="Gene3D" id="6.10.340.10">
    <property type="match status" value="1"/>
</dbReference>
<dbReference type="InterPro" id="IPR050980">
    <property type="entry name" value="2C_sensor_his_kinase"/>
</dbReference>
<dbReference type="Pfam" id="PF02518">
    <property type="entry name" value="HATPase_c"/>
    <property type="match status" value="1"/>
</dbReference>
<dbReference type="InterPro" id="IPR004358">
    <property type="entry name" value="Sig_transdc_His_kin-like_C"/>
</dbReference>
<dbReference type="EMBL" id="JAQNDO010000001">
    <property type="protein sequence ID" value="MDC0748719.1"/>
    <property type="molecule type" value="Genomic_DNA"/>
</dbReference>
<keyword evidence="9 13" id="KW-0067">ATP-binding</keyword>
<keyword evidence="5" id="KW-0597">Phosphoprotein</keyword>
<dbReference type="Gene3D" id="1.10.287.130">
    <property type="match status" value="1"/>
</dbReference>
<evidence type="ECO:0000256" key="7">
    <source>
        <dbReference type="ARBA" id="ARBA00022741"/>
    </source>
</evidence>
<sequence length="554" mass="60772">MSGPPNPPRPAPLIKTRKIERRVVLAVLVTAVIPLVAALLMARAMVARVSATAFQPEFGAHLDRALGVYADLAKTIKQGMRYEADAIAMRPALSRVAKEGEGERVAAELAREFAAHPSLVSLKVEDASGTILGKHERERPVDPAAERTLLVRRPLGEASEDEGPFLVATFAAPNARFAEMESAQEFVQAYHQIERHHREEYVDRTYTRAFGLLFGLLILLAALAGIVVARPVTRRIAQLAAATRPVAAGDLSVRVAVTGDDEVGDLGRAFNRMLEELDESRARIEFLRRMSEWQKMARHLAHEIKNPLTPIQLAVQECHRRYAGDDPDYRRIVQTTLEVVEEEVGTLRRLVGEFSSFARLPRAELAPVDLASFLREQRDHLSARTEGGRTSDEEALLSKVDLRFDVPEGSMPAVLDREMLHRVLTNVVQNAAQALRDARKRAGKSEGTWGRVVVAARTVGGSYVVDVDDDGPGISAEVRDVLFDPYVTTKRDGTGLGLTIVKKIVVDHGGTIEATTSPLGGARFRIRLPRADSAEARAAVERSLAADEEEARSS</sequence>
<dbReference type="InterPro" id="IPR003661">
    <property type="entry name" value="HisK_dim/P_dom"/>
</dbReference>
<evidence type="ECO:0000256" key="9">
    <source>
        <dbReference type="ARBA" id="ARBA00022840"/>
    </source>
</evidence>
<protein>
    <recommendedName>
        <fullName evidence="3">histidine kinase</fullName>
        <ecNumber evidence="3">2.7.13.3</ecNumber>
    </recommendedName>
</protein>
<dbReference type="Pfam" id="PF00512">
    <property type="entry name" value="HisKA"/>
    <property type="match status" value="1"/>
</dbReference>
<dbReference type="SUPFAM" id="SSF47384">
    <property type="entry name" value="Homodimeric domain of signal transducing histidine kinase"/>
    <property type="match status" value="1"/>
</dbReference>
<evidence type="ECO:0000313" key="14">
    <source>
        <dbReference type="Proteomes" id="UP001221411"/>
    </source>
</evidence>
<evidence type="ECO:0000256" key="3">
    <source>
        <dbReference type="ARBA" id="ARBA00012438"/>
    </source>
</evidence>
<dbReference type="SMART" id="SM00387">
    <property type="entry name" value="HATPase_c"/>
    <property type="match status" value="1"/>
</dbReference>
<evidence type="ECO:0000256" key="5">
    <source>
        <dbReference type="ARBA" id="ARBA00022553"/>
    </source>
</evidence>
<dbReference type="GO" id="GO:0005524">
    <property type="term" value="F:ATP binding"/>
    <property type="evidence" value="ECO:0007669"/>
    <property type="project" value="UniProtKB-KW"/>
</dbReference>
<dbReference type="RefSeq" id="WP_271927768.1">
    <property type="nucleotide sequence ID" value="NZ_JAQNDO010000001.1"/>
</dbReference>
<feature type="transmembrane region" description="Helical" evidence="10">
    <location>
        <begin position="23"/>
        <end position="46"/>
    </location>
</feature>
<evidence type="ECO:0000256" key="4">
    <source>
        <dbReference type="ARBA" id="ARBA00022475"/>
    </source>
</evidence>
<reference evidence="13 14" key="1">
    <citation type="submission" date="2022-11" db="EMBL/GenBank/DDBJ databases">
        <title>Minimal conservation of predation-associated metabolite biosynthetic gene clusters underscores biosynthetic potential of Myxococcota including descriptions for ten novel species: Archangium lansinium sp. nov., Myxococcus landrumus sp. nov., Nannocystis bai.</title>
        <authorList>
            <person name="Ahearne A."/>
            <person name="Stevens C."/>
            <person name="Dowd S."/>
        </authorList>
    </citation>
    <scope>NUCLEOTIDE SEQUENCE [LARGE SCALE GENOMIC DNA]</scope>
    <source>
        <strain evidence="13 14">RJM3</strain>
    </source>
</reference>
<comment type="subcellular location">
    <subcellularLocation>
        <location evidence="2">Cell membrane</location>
        <topology evidence="2">Multi-pass membrane protein</topology>
    </subcellularLocation>
</comment>
<dbReference type="PANTHER" id="PTHR44936:SF10">
    <property type="entry name" value="SENSOR PROTEIN RSTB"/>
    <property type="match status" value="1"/>
</dbReference>
<evidence type="ECO:0000256" key="10">
    <source>
        <dbReference type="SAM" id="Phobius"/>
    </source>
</evidence>
<keyword evidence="10" id="KW-0812">Transmembrane</keyword>
<feature type="domain" description="HAMP" evidence="12">
    <location>
        <begin position="230"/>
        <end position="282"/>
    </location>
</feature>
<keyword evidence="10" id="KW-1133">Transmembrane helix</keyword>
<name>A0ABT5F520_9BACT</name>
<keyword evidence="7" id="KW-0547">Nucleotide-binding</keyword>
<dbReference type="Proteomes" id="UP001221411">
    <property type="component" value="Unassembled WGS sequence"/>
</dbReference>
<evidence type="ECO:0000259" key="12">
    <source>
        <dbReference type="PROSITE" id="PS50885"/>
    </source>
</evidence>
<evidence type="ECO:0000256" key="8">
    <source>
        <dbReference type="ARBA" id="ARBA00022777"/>
    </source>
</evidence>
<evidence type="ECO:0000256" key="2">
    <source>
        <dbReference type="ARBA" id="ARBA00004651"/>
    </source>
</evidence>
<comment type="caution">
    <text evidence="13">The sequence shown here is derived from an EMBL/GenBank/DDBJ whole genome shotgun (WGS) entry which is preliminary data.</text>
</comment>
<organism evidence="13 14">
    <name type="scientific">Polyangium mundeleinium</name>
    <dbReference type="NCBI Taxonomy" id="2995306"/>
    <lineage>
        <taxon>Bacteria</taxon>
        <taxon>Pseudomonadati</taxon>
        <taxon>Myxococcota</taxon>
        <taxon>Polyangia</taxon>
        <taxon>Polyangiales</taxon>
        <taxon>Polyangiaceae</taxon>
        <taxon>Polyangium</taxon>
    </lineage>
</organism>
<dbReference type="InterPro" id="IPR005467">
    <property type="entry name" value="His_kinase_dom"/>
</dbReference>
<feature type="domain" description="Histidine kinase" evidence="11">
    <location>
        <begin position="299"/>
        <end position="532"/>
    </location>
</feature>
<evidence type="ECO:0000259" key="11">
    <source>
        <dbReference type="PROSITE" id="PS50109"/>
    </source>
</evidence>
<dbReference type="SUPFAM" id="SSF158472">
    <property type="entry name" value="HAMP domain-like"/>
    <property type="match status" value="1"/>
</dbReference>
<dbReference type="EC" id="2.7.13.3" evidence="3"/>
<dbReference type="CDD" id="cd00075">
    <property type="entry name" value="HATPase"/>
    <property type="match status" value="1"/>
</dbReference>
<dbReference type="SMART" id="SM00304">
    <property type="entry name" value="HAMP"/>
    <property type="match status" value="1"/>
</dbReference>
<dbReference type="Pfam" id="PF00672">
    <property type="entry name" value="HAMP"/>
    <property type="match status" value="1"/>
</dbReference>
<dbReference type="InterPro" id="IPR036890">
    <property type="entry name" value="HATPase_C_sf"/>
</dbReference>
<dbReference type="SUPFAM" id="SSF55874">
    <property type="entry name" value="ATPase domain of HSP90 chaperone/DNA topoisomerase II/histidine kinase"/>
    <property type="match status" value="1"/>
</dbReference>
<keyword evidence="8" id="KW-0418">Kinase</keyword>
<keyword evidence="14" id="KW-1185">Reference proteome</keyword>
<dbReference type="Gene3D" id="3.30.565.10">
    <property type="entry name" value="Histidine kinase-like ATPase, C-terminal domain"/>
    <property type="match status" value="1"/>
</dbReference>
<dbReference type="CDD" id="cd00082">
    <property type="entry name" value="HisKA"/>
    <property type="match status" value="1"/>
</dbReference>
<dbReference type="PANTHER" id="PTHR44936">
    <property type="entry name" value="SENSOR PROTEIN CREC"/>
    <property type="match status" value="1"/>
</dbReference>
<feature type="transmembrane region" description="Helical" evidence="10">
    <location>
        <begin position="209"/>
        <end position="229"/>
    </location>
</feature>
<dbReference type="InterPro" id="IPR003594">
    <property type="entry name" value="HATPase_dom"/>
</dbReference>
<keyword evidence="10" id="KW-0472">Membrane</keyword>
<evidence type="ECO:0000256" key="6">
    <source>
        <dbReference type="ARBA" id="ARBA00022679"/>
    </source>
</evidence>
<dbReference type="SMART" id="SM00388">
    <property type="entry name" value="HisKA"/>
    <property type="match status" value="1"/>
</dbReference>
<dbReference type="PRINTS" id="PR00344">
    <property type="entry name" value="BCTRLSENSOR"/>
</dbReference>
<comment type="catalytic activity">
    <reaction evidence="1">
        <text>ATP + protein L-histidine = ADP + protein N-phospho-L-histidine.</text>
        <dbReference type="EC" id="2.7.13.3"/>
    </reaction>
</comment>
<proteinExistence type="predicted"/>
<evidence type="ECO:0000313" key="13">
    <source>
        <dbReference type="EMBL" id="MDC0748719.1"/>
    </source>
</evidence>
<gene>
    <name evidence="13" type="ORF">POL67_45745</name>
</gene>
<evidence type="ECO:0000256" key="1">
    <source>
        <dbReference type="ARBA" id="ARBA00000085"/>
    </source>
</evidence>